<dbReference type="PANTHER" id="PTHR48227">
    <property type="entry name" value="DNA TOPOISOMERASE 1-LIKE"/>
    <property type="match status" value="1"/>
</dbReference>
<accession>A0A8T3B453</accession>
<evidence type="ECO:0000313" key="3">
    <source>
        <dbReference type="Proteomes" id="UP000829196"/>
    </source>
</evidence>
<gene>
    <name evidence="2" type="ORF">KFK09_015200</name>
</gene>
<dbReference type="PANTHER" id="PTHR48227:SF1">
    <property type="entry name" value="DNA LIGASE 1-LIKE"/>
    <property type="match status" value="1"/>
</dbReference>
<comment type="caution">
    <text evidence="2">The sequence shown here is derived from an EMBL/GenBank/DDBJ whole genome shotgun (WGS) entry which is preliminary data.</text>
</comment>
<proteinExistence type="predicted"/>
<dbReference type="OrthoDB" id="696117at2759"/>
<name>A0A8T3B453_DENNO</name>
<sequence length="192" mass="21770">MRAVTGEVTSSNPISLSKAGAVINRFASSETGARPDVAAYLNRAAIAFNELVAVHREILARRKISHVEEKEGAARDEDNNHWGEKKKKKKKGSYFEGQAGNSILELQGEMGVSRKKKVEGLEEEKLSEERRYSKQNKKKVDRLQEVDGVGLVSGSMHVDRKKRKHSDFEQREVNGEMKHEEGKRKKKRRTIE</sequence>
<dbReference type="Proteomes" id="UP000829196">
    <property type="component" value="Unassembled WGS sequence"/>
</dbReference>
<keyword evidence="3" id="KW-1185">Reference proteome</keyword>
<feature type="region of interest" description="Disordered" evidence="1">
    <location>
        <begin position="67"/>
        <end position="192"/>
    </location>
</feature>
<organism evidence="2 3">
    <name type="scientific">Dendrobium nobile</name>
    <name type="common">Orchid</name>
    <dbReference type="NCBI Taxonomy" id="94219"/>
    <lineage>
        <taxon>Eukaryota</taxon>
        <taxon>Viridiplantae</taxon>
        <taxon>Streptophyta</taxon>
        <taxon>Embryophyta</taxon>
        <taxon>Tracheophyta</taxon>
        <taxon>Spermatophyta</taxon>
        <taxon>Magnoliopsida</taxon>
        <taxon>Liliopsida</taxon>
        <taxon>Asparagales</taxon>
        <taxon>Orchidaceae</taxon>
        <taxon>Epidendroideae</taxon>
        <taxon>Malaxideae</taxon>
        <taxon>Dendrobiinae</taxon>
        <taxon>Dendrobium</taxon>
    </lineage>
</organism>
<feature type="compositionally biased region" description="Basic and acidic residues" evidence="1">
    <location>
        <begin position="118"/>
        <end position="132"/>
    </location>
</feature>
<dbReference type="EMBL" id="JAGYWB010000011">
    <property type="protein sequence ID" value="KAI0504250.1"/>
    <property type="molecule type" value="Genomic_DNA"/>
</dbReference>
<dbReference type="AlphaFoldDB" id="A0A8T3B453"/>
<feature type="compositionally biased region" description="Basic and acidic residues" evidence="1">
    <location>
        <begin position="166"/>
        <end position="183"/>
    </location>
</feature>
<protein>
    <submittedName>
        <fullName evidence="2">Uncharacterized protein</fullName>
    </submittedName>
</protein>
<evidence type="ECO:0000256" key="1">
    <source>
        <dbReference type="SAM" id="MobiDB-lite"/>
    </source>
</evidence>
<reference evidence="2" key="1">
    <citation type="journal article" date="2022" name="Front. Genet.">
        <title>Chromosome-Scale Assembly of the Dendrobium nobile Genome Provides Insights Into the Molecular Mechanism of the Biosynthesis of the Medicinal Active Ingredient of Dendrobium.</title>
        <authorList>
            <person name="Xu Q."/>
            <person name="Niu S.-C."/>
            <person name="Li K.-L."/>
            <person name="Zheng P.-J."/>
            <person name="Zhang X.-J."/>
            <person name="Jia Y."/>
            <person name="Liu Y."/>
            <person name="Niu Y.-X."/>
            <person name="Yu L.-H."/>
            <person name="Chen D.-F."/>
            <person name="Zhang G.-Q."/>
        </authorList>
    </citation>
    <scope>NUCLEOTIDE SEQUENCE</scope>
    <source>
        <tissue evidence="2">Leaf</tissue>
    </source>
</reference>
<evidence type="ECO:0000313" key="2">
    <source>
        <dbReference type="EMBL" id="KAI0504250.1"/>
    </source>
</evidence>
<feature type="compositionally biased region" description="Basic and acidic residues" evidence="1">
    <location>
        <begin position="67"/>
        <end position="83"/>
    </location>
</feature>